<evidence type="ECO:0000313" key="3">
    <source>
        <dbReference type="Proteomes" id="UP000217676"/>
    </source>
</evidence>
<sequence length="108" mass="11082">MNASISSTWPFALAPAVRALAGVGPSHLERTMARPAVGEMGGGPSARRAAQYADQAGTAGHMLTHLWPGTDPKAAHESAAETFRRPIHVATPGLVTTVGPGAAHPRRG</sequence>
<reference evidence="2 3" key="1">
    <citation type="journal article" date="2016" name="Genome Announc.">
        <title>Complete Genome Sequence of Thiostrepton-Producing Streptomyces laurentii ATCC 31255.</title>
        <authorList>
            <person name="Doi K."/>
            <person name="Fujino Y."/>
            <person name="Nagayoshi Y."/>
            <person name="Ohshima T."/>
            <person name="Ogata S."/>
        </authorList>
    </citation>
    <scope>NUCLEOTIDE SEQUENCE [LARGE SCALE GENOMIC DNA]</scope>
    <source>
        <strain evidence="2 3">ATCC 31255</strain>
    </source>
</reference>
<name>A0A169P8C1_STRLU</name>
<dbReference type="KEGG" id="slau:SLA_5953"/>
<dbReference type="Proteomes" id="UP000217676">
    <property type="component" value="Chromosome"/>
</dbReference>
<feature type="region of interest" description="Disordered" evidence="1">
    <location>
        <begin position="84"/>
        <end position="108"/>
    </location>
</feature>
<proteinExistence type="predicted"/>
<keyword evidence="3" id="KW-1185">Reference proteome</keyword>
<protein>
    <submittedName>
        <fullName evidence="2">Metal-dependent hydrolase</fullName>
    </submittedName>
</protein>
<gene>
    <name evidence="2" type="ORF">SLA_5953</name>
</gene>
<dbReference type="AlphaFoldDB" id="A0A169P8C1"/>
<dbReference type="EMBL" id="AP017424">
    <property type="protein sequence ID" value="BAU86822.1"/>
    <property type="molecule type" value="Genomic_DNA"/>
</dbReference>
<evidence type="ECO:0000256" key="1">
    <source>
        <dbReference type="SAM" id="MobiDB-lite"/>
    </source>
</evidence>
<organism evidence="2 3">
    <name type="scientific">Streptomyces laurentii</name>
    <dbReference type="NCBI Taxonomy" id="39478"/>
    <lineage>
        <taxon>Bacteria</taxon>
        <taxon>Bacillati</taxon>
        <taxon>Actinomycetota</taxon>
        <taxon>Actinomycetes</taxon>
        <taxon>Kitasatosporales</taxon>
        <taxon>Streptomycetaceae</taxon>
        <taxon>Streptomyces</taxon>
    </lineage>
</organism>
<accession>A0A169P8C1</accession>
<evidence type="ECO:0000313" key="2">
    <source>
        <dbReference type="EMBL" id="BAU86822.1"/>
    </source>
</evidence>
<dbReference type="GO" id="GO:0016787">
    <property type="term" value="F:hydrolase activity"/>
    <property type="evidence" value="ECO:0007669"/>
    <property type="project" value="UniProtKB-KW"/>
</dbReference>
<keyword evidence="2" id="KW-0378">Hydrolase</keyword>